<dbReference type="AlphaFoldDB" id="A0A0E9U2V3"/>
<reference evidence="1" key="2">
    <citation type="journal article" date="2015" name="Fish Shellfish Immunol.">
        <title>Early steps in the European eel (Anguilla anguilla)-Vibrio vulnificus interaction in the gills: Role of the RtxA13 toxin.</title>
        <authorList>
            <person name="Callol A."/>
            <person name="Pajuelo D."/>
            <person name="Ebbesson L."/>
            <person name="Teles M."/>
            <person name="MacKenzie S."/>
            <person name="Amaro C."/>
        </authorList>
    </citation>
    <scope>NUCLEOTIDE SEQUENCE</scope>
</reference>
<reference evidence="1" key="1">
    <citation type="submission" date="2014-11" db="EMBL/GenBank/DDBJ databases">
        <authorList>
            <person name="Amaro Gonzalez C."/>
        </authorList>
    </citation>
    <scope>NUCLEOTIDE SEQUENCE</scope>
</reference>
<proteinExistence type="predicted"/>
<accession>A0A0E9U2V3</accession>
<evidence type="ECO:0000313" key="1">
    <source>
        <dbReference type="EMBL" id="JAH59268.1"/>
    </source>
</evidence>
<protein>
    <submittedName>
        <fullName evidence="1">Uncharacterized protein</fullName>
    </submittedName>
</protein>
<dbReference type="EMBL" id="GBXM01049309">
    <property type="protein sequence ID" value="JAH59268.1"/>
    <property type="molecule type" value="Transcribed_RNA"/>
</dbReference>
<organism evidence="1">
    <name type="scientific">Anguilla anguilla</name>
    <name type="common">European freshwater eel</name>
    <name type="synonym">Muraena anguilla</name>
    <dbReference type="NCBI Taxonomy" id="7936"/>
    <lineage>
        <taxon>Eukaryota</taxon>
        <taxon>Metazoa</taxon>
        <taxon>Chordata</taxon>
        <taxon>Craniata</taxon>
        <taxon>Vertebrata</taxon>
        <taxon>Euteleostomi</taxon>
        <taxon>Actinopterygii</taxon>
        <taxon>Neopterygii</taxon>
        <taxon>Teleostei</taxon>
        <taxon>Anguilliformes</taxon>
        <taxon>Anguillidae</taxon>
        <taxon>Anguilla</taxon>
    </lineage>
</organism>
<name>A0A0E9U2V3_ANGAN</name>
<sequence>MTSLSSPLFKTSSFSRRISRARFRFTSTDLVWWHICLYFCIIFVDV</sequence>